<accession>A0ABS7KZC2</accession>
<keyword evidence="4" id="KW-1185">Reference proteome</keyword>
<gene>
    <name evidence="3" type="ORF">K5V21_11115</name>
</gene>
<dbReference type="CDD" id="cd04888">
    <property type="entry name" value="ACT_PheB-BS"/>
    <property type="match status" value="1"/>
</dbReference>
<protein>
    <recommendedName>
        <fullName evidence="1">UPF0735 ACT domain-containing protein K5V21_11115</fullName>
    </recommendedName>
</protein>
<dbReference type="RefSeq" id="WP_204594127.1">
    <property type="nucleotide sequence ID" value="NZ_JAFBDA010000004.1"/>
</dbReference>
<comment type="similarity">
    <text evidence="1">Belongs to the UPF0735 family.</text>
</comment>
<reference evidence="3 4" key="1">
    <citation type="journal article" date="2021" name="Cell Host Microbe">
        <title>in vivo commensal control of Clostridioides difficile virulence.</title>
        <authorList>
            <person name="Girinathan B.P."/>
            <person name="Dibenedetto N."/>
            <person name="Worley J.N."/>
            <person name="Peltier J."/>
            <person name="Arrieta-Ortiz M.L."/>
            <person name="Rupa Christinal Immanuel S."/>
            <person name="Lavin R."/>
            <person name="Delaney M.L."/>
            <person name="Cummins C."/>
            <person name="Hoffmann M."/>
            <person name="Luo Y."/>
            <person name="Gonzalez-Escalona N."/>
            <person name="Allard M."/>
            <person name="Onderdonk A.B."/>
            <person name="Gerber G.K."/>
            <person name="Sonenshein A.L."/>
            <person name="Baliga N."/>
            <person name="Dupuy B."/>
            <person name="Bry L."/>
        </authorList>
    </citation>
    <scope>NUCLEOTIDE SEQUENCE [LARGE SCALE GENOMIC DNA]</scope>
    <source>
        <strain evidence="3 4">DSM 599</strain>
    </source>
</reference>
<dbReference type="PIRSF" id="PIRSF025624">
    <property type="entry name" value="ACT_PheB"/>
    <property type="match status" value="1"/>
</dbReference>
<evidence type="ECO:0000313" key="3">
    <source>
        <dbReference type="EMBL" id="MBY0755997.1"/>
    </source>
</evidence>
<dbReference type="InterPro" id="IPR045865">
    <property type="entry name" value="ACT-like_dom_sf"/>
</dbReference>
<organism evidence="3 4">
    <name type="scientific">Clostridium sardiniense</name>
    <name type="common">Clostridium absonum</name>
    <dbReference type="NCBI Taxonomy" id="29369"/>
    <lineage>
        <taxon>Bacteria</taxon>
        <taxon>Bacillati</taxon>
        <taxon>Bacillota</taxon>
        <taxon>Clostridia</taxon>
        <taxon>Eubacteriales</taxon>
        <taxon>Clostridiaceae</taxon>
        <taxon>Clostridium</taxon>
    </lineage>
</organism>
<dbReference type="SUPFAM" id="SSF55021">
    <property type="entry name" value="ACT-like"/>
    <property type="match status" value="1"/>
</dbReference>
<feature type="domain" description="ACT" evidence="2">
    <location>
        <begin position="70"/>
        <end position="146"/>
    </location>
</feature>
<dbReference type="InterPro" id="IPR002912">
    <property type="entry name" value="ACT_dom"/>
</dbReference>
<dbReference type="PROSITE" id="PS51671">
    <property type="entry name" value="ACT"/>
    <property type="match status" value="1"/>
</dbReference>
<sequence length="146" mass="16494">MSEEKFYIVNENVLPNVFYKVIEVKELLHTGKVKDISEGVKKVGISRSTYYKYKDAVYPMAEGVNSKKITIVLLLSHESGVLSKVLDFIATRKLNILTINQDIPINMTANVTITLDVSKIKGDVKRFLYKMSEIDGVIKVRVLAVE</sequence>
<name>A0ABS7KZC2_CLOSR</name>
<dbReference type="Gene3D" id="3.30.70.260">
    <property type="match status" value="1"/>
</dbReference>
<dbReference type="NCBIfam" id="NF003361">
    <property type="entry name" value="PRK04435.1"/>
    <property type="match status" value="1"/>
</dbReference>
<evidence type="ECO:0000256" key="1">
    <source>
        <dbReference type="HAMAP-Rule" id="MF_00707"/>
    </source>
</evidence>
<dbReference type="Proteomes" id="UP001299068">
    <property type="component" value="Unassembled WGS sequence"/>
</dbReference>
<comment type="caution">
    <text evidence="3">The sequence shown here is derived from an EMBL/GenBank/DDBJ whole genome shotgun (WGS) entry which is preliminary data.</text>
</comment>
<evidence type="ECO:0000313" key="4">
    <source>
        <dbReference type="Proteomes" id="UP001299068"/>
    </source>
</evidence>
<dbReference type="HAMAP" id="MF_00707">
    <property type="entry name" value="UPF0735"/>
    <property type="match status" value="1"/>
</dbReference>
<dbReference type="EMBL" id="JAIKTU010000008">
    <property type="protein sequence ID" value="MBY0755997.1"/>
    <property type="molecule type" value="Genomic_DNA"/>
</dbReference>
<proteinExistence type="inferred from homology"/>
<dbReference type="InterPro" id="IPR008310">
    <property type="entry name" value="UPF0735_ACT_dom-cont"/>
</dbReference>
<evidence type="ECO:0000259" key="2">
    <source>
        <dbReference type="PROSITE" id="PS51671"/>
    </source>
</evidence>